<dbReference type="Gene3D" id="3.30.70.270">
    <property type="match status" value="1"/>
</dbReference>
<gene>
    <name evidence="5" type="ORF">FSB_LOCUS7117</name>
</gene>
<dbReference type="InterPro" id="IPR043502">
    <property type="entry name" value="DNA/RNA_pol_sf"/>
</dbReference>
<accession>A0A2N9EWL9</accession>
<proteinExistence type="predicted"/>
<dbReference type="PROSITE" id="PS50994">
    <property type="entry name" value="INTEGRASE"/>
    <property type="match status" value="1"/>
</dbReference>
<dbReference type="Gene3D" id="3.30.420.10">
    <property type="entry name" value="Ribonuclease H-like superfamily/Ribonuclease H"/>
    <property type="match status" value="2"/>
</dbReference>
<dbReference type="InterPro" id="IPR001584">
    <property type="entry name" value="Integrase_cat-core"/>
</dbReference>
<evidence type="ECO:0000256" key="2">
    <source>
        <dbReference type="SAM" id="Coils"/>
    </source>
</evidence>
<keyword evidence="1" id="KW-0233">DNA recombination</keyword>
<dbReference type="GO" id="GO:0004523">
    <property type="term" value="F:RNA-DNA hybrid ribonuclease activity"/>
    <property type="evidence" value="ECO:0007669"/>
    <property type="project" value="InterPro"/>
</dbReference>
<evidence type="ECO:0000256" key="3">
    <source>
        <dbReference type="SAM" id="MobiDB-lite"/>
    </source>
</evidence>
<dbReference type="InterPro" id="IPR012337">
    <property type="entry name" value="RNaseH-like_sf"/>
</dbReference>
<feature type="region of interest" description="Disordered" evidence="3">
    <location>
        <begin position="148"/>
        <end position="167"/>
    </location>
</feature>
<dbReference type="CDD" id="cd00303">
    <property type="entry name" value="retropepsin_like"/>
    <property type="match status" value="1"/>
</dbReference>
<protein>
    <recommendedName>
        <fullName evidence="4">Integrase catalytic domain-containing protein</fullName>
    </recommendedName>
</protein>
<dbReference type="InterPro" id="IPR021109">
    <property type="entry name" value="Peptidase_aspartic_dom_sf"/>
</dbReference>
<dbReference type="Pfam" id="PF00078">
    <property type="entry name" value="RVT_1"/>
    <property type="match status" value="1"/>
</dbReference>
<dbReference type="AlphaFoldDB" id="A0A2N9EWL9"/>
<dbReference type="PANTHER" id="PTHR48475">
    <property type="entry name" value="RIBONUCLEASE H"/>
    <property type="match status" value="1"/>
</dbReference>
<dbReference type="Gene3D" id="2.40.70.10">
    <property type="entry name" value="Acid Proteases"/>
    <property type="match status" value="1"/>
</dbReference>
<dbReference type="EMBL" id="OIVN01000375">
    <property type="protein sequence ID" value="SPC79235.1"/>
    <property type="molecule type" value="Genomic_DNA"/>
</dbReference>
<dbReference type="InterPro" id="IPR043128">
    <property type="entry name" value="Rev_trsase/Diguanyl_cyclase"/>
</dbReference>
<feature type="domain" description="Integrase catalytic" evidence="4">
    <location>
        <begin position="842"/>
        <end position="980"/>
    </location>
</feature>
<dbReference type="Pfam" id="PF13456">
    <property type="entry name" value="RVT_3"/>
    <property type="match status" value="1"/>
</dbReference>
<dbReference type="InterPro" id="IPR036397">
    <property type="entry name" value="RNaseH_sf"/>
</dbReference>
<dbReference type="SUPFAM" id="SSF53098">
    <property type="entry name" value="Ribonuclease H-like"/>
    <property type="match status" value="2"/>
</dbReference>
<dbReference type="SUPFAM" id="SSF56672">
    <property type="entry name" value="DNA/RNA polymerases"/>
    <property type="match status" value="1"/>
</dbReference>
<sequence length="980" mass="111442">MEETSIMKKEEIRIKVRMTKEALLPIRIDSPVQVKQRSQPSPPADIKAAKLEEELKEMKKQLKEMKSQVKAKATRNLDMLVHRSKSPFTKRVDDYPLLAKFKVPQLENFDGLRDPLDYLDSFRTVMYRTIPHSNGLGNFARALRKNNQEARPPKQEENKNHLEDRPRDVIGEIRTIVGGLASGGASRSSRKAYTHQAHNVLVTQRPRKNIKLDDQVVTFSEDNARGIHQPHDDPLIVTMTIAGFITRRVLIDNGSSVDIIYLPTYQQMKIDKVRLRPIDISLVGFIGDKVNPSGVVSLMIESPVGTYPKQVTTSVKFLVVDCPSAYNVIIGRLTLNKLRVVTSTYHLLIHFPTEHGIGELKGDQAATRECYFASLGARDKTSNNQTMAIGEGQKLVEPTEELEICQKMRPIKYLNFYEYLLWTEIKPCWTRSRAISEEGRKTSNGRGSLGKFTTNNGLANVVMVKKSNDKWRMLQSDSDGQGRSVEDVFHHQQRVLLLQSHAFGLKNAGGPTLKNAGATYQRLMNKMVHNQIGRNVEVYIDDMLVKMKDEERHLDYLEENFRTLCQYCMKLNPNECQKSFEELKEYLTFPPLLSPSKQGEPLSLYLAISPTAVNSALIREEDELSEFDIEYRPRQAIKAQALINFIAEFTAANEELSQEKSEEKWEVRVDGSSIKGAEGVGIVFKTPEGHLLKHVVRLQYPTTNNEAEYEALFAGLQVAKVLGATTLKIEVQYSLSHKGEEVNPIDINNSWKTPIVKYLEDGTLPTNVVEARKLKIRAIRFVLMQGILYKRGFSLLYLRCLDKLEAEYVMREVHEGICGNHSRARSLRFGNLVHSPPEVLTPMTAPWPFAQWELDIMGPFPIGRKQMKFLVVGIDYFTKWVEAEPLPTITENNVGGFVWKMIICRFGTPRVFVSDNGRQFDNSPFREFCEELGIRNHYSSPGHSQANGQVEVTNRSLLKMIKTRLEGAKGLWPEELPNVL</sequence>
<evidence type="ECO:0000256" key="1">
    <source>
        <dbReference type="ARBA" id="ARBA00023172"/>
    </source>
</evidence>
<organism evidence="5">
    <name type="scientific">Fagus sylvatica</name>
    <name type="common">Beechnut</name>
    <dbReference type="NCBI Taxonomy" id="28930"/>
    <lineage>
        <taxon>Eukaryota</taxon>
        <taxon>Viridiplantae</taxon>
        <taxon>Streptophyta</taxon>
        <taxon>Embryophyta</taxon>
        <taxon>Tracheophyta</taxon>
        <taxon>Spermatophyta</taxon>
        <taxon>Magnoliopsida</taxon>
        <taxon>eudicotyledons</taxon>
        <taxon>Gunneridae</taxon>
        <taxon>Pentapetalae</taxon>
        <taxon>rosids</taxon>
        <taxon>fabids</taxon>
        <taxon>Fagales</taxon>
        <taxon>Fagaceae</taxon>
        <taxon>Fagus</taxon>
    </lineage>
</organism>
<dbReference type="GO" id="GO:0015074">
    <property type="term" value="P:DNA integration"/>
    <property type="evidence" value="ECO:0007669"/>
    <property type="project" value="InterPro"/>
</dbReference>
<name>A0A2N9EWL9_FAGSY</name>
<dbReference type="Pfam" id="PF00665">
    <property type="entry name" value="rve"/>
    <property type="match status" value="1"/>
</dbReference>
<evidence type="ECO:0000313" key="5">
    <source>
        <dbReference type="EMBL" id="SPC79235.1"/>
    </source>
</evidence>
<keyword evidence="2" id="KW-0175">Coiled coil</keyword>
<dbReference type="PANTHER" id="PTHR48475:SF2">
    <property type="entry name" value="RIBONUCLEASE H"/>
    <property type="match status" value="1"/>
</dbReference>
<reference evidence="5" key="1">
    <citation type="submission" date="2018-02" db="EMBL/GenBank/DDBJ databases">
        <authorList>
            <person name="Cohen D.B."/>
            <person name="Kent A.D."/>
        </authorList>
    </citation>
    <scope>NUCLEOTIDE SEQUENCE</scope>
</reference>
<dbReference type="InterPro" id="IPR000477">
    <property type="entry name" value="RT_dom"/>
</dbReference>
<dbReference type="GO" id="GO:0003676">
    <property type="term" value="F:nucleic acid binding"/>
    <property type="evidence" value="ECO:0007669"/>
    <property type="project" value="InterPro"/>
</dbReference>
<dbReference type="InterPro" id="IPR002156">
    <property type="entry name" value="RNaseH_domain"/>
</dbReference>
<feature type="coiled-coil region" evidence="2">
    <location>
        <begin position="48"/>
        <end position="75"/>
    </location>
</feature>
<evidence type="ECO:0000259" key="4">
    <source>
        <dbReference type="PROSITE" id="PS50994"/>
    </source>
</evidence>